<dbReference type="AlphaFoldDB" id="A0A183B9N3"/>
<gene>
    <name evidence="1" type="ORF">ECPE_LOCUS15918</name>
</gene>
<accession>A0A183B9N3</accession>
<sequence>MAGILSCVSVAVLVYFVHHVRLLFCNQTAYEYDRLRALSKHGRFGSPSINSDHMSRRNAYYAGLPIPKSWLYNHGLWANLYEVFGCQTTNSLRELRRRLPVQMEFKTR</sequence>
<dbReference type="Proteomes" id="UP000272942">
    <property type="component" value="Unassembled WGS sequence"/>
</dbReference>
<name>A0A183B9N3_9TREM</name>
<reference evidence="3" key="1">
    <citation type="submission" date="2016-06" db="UniProtKB">
        <authorList>
            <consortium name="WormBaseParasite"/>
        </authorList>
    </citation>
    <scope>IDENTIFICATION</scope>
</reference>
<dbReference type="EMBL" id="UZAN01062294">
    <property type="protein sequence ID" value="VDP93190.1"/>
    <property type="molecule type" value="Genomic_DNA"/>
</dbReference>
<organism evidence="3">
    <name type="scientific">Echinostoma caproni</name>
    <dbReference type="NCBI Taxonomy" id="27848"/>
    <lineage>
        <taxon>Eukaryota</taxon>
        <taxon>Metazoa</taxon>
        <taxon>Spiralia</taxon>
        <taxon>Lophotrochozoa</taxon>
        <taxon>Platyhelminthes</taxon>
        <taxon>Trematoda</taxon>
        <taxon>Digenea</taxon>
        <taxon>Plagiorchiida</taxon>
        <taxon>Echinostomata</taxon>
        <taxon>Echinostomatoidea</taxon>
        <taxon>Echinostomatidae</taxon>
        <taxon>Echinostoma</taxon>
    </lineage>
</organism>
<evidence type="ECO:0000313" key="1">
    <source>
        <dbReference type="EMBL" id="VDP93190.1"/>
    </source>
</evidence>
<protein>
    <submittedName>
        <fullName evidence="3">Palmitoyltransferase</fullName>
    </submittedName>
</protein>
<reference evidence="1 2" key="2">
    <citation type="submission" date="2018-11" db="EMBL/GenBank/DDBJ databases">
        <authorList>
            <consortium name="Pathogen Informatics"/>
        </authorList>
    </citation>
    <scope>NUCLEOTIDE SEQUENCE [LARGE SCALE GENOMIC DNA]</scope>
    <source>
        <strain evidence="1 2">Egypt</strain>
    </source>
</reference>
<evidence type="ECO:0000313" key="3">
    <source>
        <dbReference type="WBParaSite" id="ECPE_0001595801-mRNA-1"/>
    </source>
</evidence>
<dbReference type="WBParaSite" id="ECPE_0001595801-mRNA-1">
    <property type="protein sequence ID" value="ECPE_0001595801-mRNA-1"/>
    <property type="gene ID" value="ECPE_0001595801"/>
</dbReference>
<evidence type="ECO:0000313" key="2">
    <source>
        <dbReference type="Proteomes" id="UP000272942"/>
    </source>
</evidence>
<proteinExistence type="predicted"/>
<keyword evidence="2" id="KW-1185">Reference proteome</keyword>
<dbReference type="OrthoDB" id="331948at2759"/>